<dbReference type="InterPro" id="IPR013424">
    <property type="entry name" value="Ice-binding_C"/>
</dbReference>
<dbReference type="EMBL" id="QFYS01000008">
    <property type="protein sequence ID" value="RAK63426.1"/>
    <property type="molecule type" value="Genomic_DNA"/>
</dbReference>
<dbReference type="OrthoDB" id="8775303at2"/>
<protein>
    <submittedName>
        <fullName evidence="2">PEP-CTERM sorting domain-containing protein</fullName>
    </submittedName>
</protein>
<gene>
    <name evidence="2" type="ORF">DJ019_16295</name>
</gene>
<evidence type="ECO:0000259" key="1">
    <source>
        <dbReference type="Pfam" id="PF07589"/>
    </source>
</evidence>
<feature type="domain" description="Ice-binding protein C-terminal" evidence="1">
    <location>
        <begin position="137"/>
        <end position="161"/>
    </location>
</feature>
<dbReference type="Pfam" id="PF07589">
    <property type="entry name" value="PEP-CTERM"/>
    <property type="match status" value="1"/>
</dbReference>
<name>A0A328BC37_9CAUL</name>
<dbReference type="NCBIfam" id="NF035944">
    <property type="entry name" value="PEPxxWA-CTERM"/>
    <property type="match status" value="1"/>
</dbReference>
<dbReference type="Proteomes" id="UP000249524">
    <property type="component" value="Unassembled WGS sequence"/>
</dbReference>
<dbReference type="AlphaFoldDB" id="A0A328BC37"/>
<evidence type="ECO:0000313" key="3">
    <source>
        <dbReference type="Proteomes" id="UP000249524"/>
    </source>
</evidence>
<comment type="caution">
    <text evidence="2">The sequence shown here is derived from an EMBL/GenBank/DDBJ whole genome shotgun (WGS) entry which is preliminary data.</text>
</comment>
<organism evidence="2 3">
    <name type="scientific">Phenylobacterium kunshanense</name>
    <dbReference type="NCBI Taxonomy" id="1445034"/>
    <lineage>
        <taxon>Bacteria</taxon>
        <taxon>Pseudomonadati</taxon>
        <taxon>Pseudomonadota</taxon>
        <taxon>Alphaproteobacteria</taxon>
        <taxon>Caulobacterales</taxon>
        <taxon>Caulobacteraceae</taxon>
        <taxon>Phenylobacterium</taxon>
    </lineage>
</organism>
<dbReference type="NCBIfam" id="TIGR02595">
    <property type="entry name" value="PEP_CTERM"/>
    <property type="match status" value="1"/>
</dbReference>
<keyword evidence="3" id="KW-1185">Reference proteome</keyword>
<proteinExistence type="predicted"/>
<evidence type="ECO:0000313" key="2">
    <source>
        <dbReference type="EMBL" id="RAK63426.1"/>
    </source>
</evidence>
<accession>A0A328BC37</accession>
<sequence>MGAGAANAALVFVGSWQVDQGPGWSSGPLAYTGQEAAALLFGGNAGDYVISTNGQNAGDVNYSAWYSVIGVSDGFVFAQDYSNKTGGKYYDQNLGYECCGVEYKDTNAASAYVNDNAIGSRYTNYAFRDDGLGPVGAIPEPATWALMIGGFGMAGATVRRRKAALA</sequence>
<reference evidence="2 3" key="1">
    <citation type="submission" date="2018-05" db="EMBL/GenBank/DDBJ databases">
        <authorList>
            <person name="Lanie J.A."/>
            <person name="Ng W.-L."/>
            <person name="Kazmierczak K.M."/>
            <person name="Andrzejewski T.M."/>
            <person name="Davidsen T.M."/>
            <person name="Wayne K.J."/>
            <person name="Tettelin H."/>
            <person name="Glass J.I."/>
            <person name="Rusch D."/>
            <person name="Podicherti R."/>
            <person name="Tsui H.-C.T."/>
            <person name="Winkler M.E."/>
        </authorList>
    </citation>
    <scope>NUCLEOTIDE SEQUENCE [LARGE SCALE GENOMIC DNA]</scope>
    <source>
        <strain evidence="2 3">BUT-10</strain>
    </source>
</reference>